<evidence type="ECO:0000313" key="9">
    <source>
        <dbReference type="EMBL" id="SIO19213.1"/>
    </source>
</evidence>
<accession>A0A1N6HHK1</accession>
<protein>
    <submittedName>
        <fullName evidence="9">Membrane protease subunit HflC</fullName>
    </submittedName>
</protein>
<dbReference type="InterPro" id="IPR010200">
    <property type="entry name" value="HflC"/>
</dbReference>
<evidence type="ECO:0000259" key="8">
    <source>
        <dbReference type="SMART" id="SM00244"/>
    </source>
</evidence>
<dbReference type="PANTHER" id="PTHR42911:SF1">
    <property type="entry name" value="MODULATOR OF FTSH PROTEASE HFLC"/>
    <property type="match status" value="1"/>
</dbReference>
<evidence type="ECO:0000256" key="7">
    <source>
        <dbReference type="SAM" id="Phobius"/>
    </source>
</evidence>
<feature type="transmembrane region" description="Helical" evidence="7">
    <location>
        <begin position="60"/>
        <end position="81"/>
    </location>
</feature>
<dbReference type="InterPro" id="IPR036013">
    <property type="entry name" value="Band_7/SPFH_dom_sf"/>
</dbReference>
<keyword evidence="10" id="KW-1185">Reference proteome</keyword>
<keyword evidence="4 7" id="KW-1133">Transmembrane helix</keyword>
<dbReference type="EMBL" id="FSRU01000001">
    <property type="protein sequence ID" value="SIO19213.1"/>
    <property type="molecule type" value="Genomic_DNA"/>
</dbReference>
<comment type="subcellular location">
    <subcellularLocation>
        <location evidence="1">Membrane</location>
        <topology evidence="1">Single-pass membrane protein</topology>
    </subcellularLocation>
</comment>
<evidence type="ECO:0000313" key="10">
    <source>
        <dbReference type="Proteomes" id="UP000185151"/>
    </source>
</evidence>
<dbReference type="GO" id="GO:0006508">
    <property type="term" value="P:proteolysis"/>
    <property type="evidence" value="ECO:0007669"/>
    <property type="project" value="UniProtKB-KW"/>
</dbReference>
<dbReference type="Proteomes" id="UP000185151">
    <property type="component" value="Unassembled WGS sequence"/>
</dbReference>
<dbReference type="OrthoDB" id="9812991at2"/>
<organism evidence="9 10">
    <name type="scientific">Paraburkholderia phenazinium</name>
    <dbReference type="NCBI Taxonomy" id="60549"/>
    <lineage>
        <taxon>Bacteria</taxon>
        <taxon>Pseudomonadati</taxon>
        <taxon>Pseudomonadota</taxon>
        <taxon>Betaproteobacteria</taxon>
        <taxon>Burkholderiales</taxon>
        <taxon>Burkholderiaceae</taxon>
        <taxon>Paraburkholderia</taxon>
    </lineage>
</organism>
<feature type="region of interest" description="Disordered" evidence="6">
    <location>
        <begin position="31"/>
        <end position="51"/>
    </location>
</feature>
<comment type="similarity">
    <text evidence="2">Belongs to the band 7/mec-2 family. HflC subfamily.</text>
</comment>
<keyword evidence="9" id="KW-0645">Protease</keyword>
<evidence type="ECO:0000256" key="3">
    <source>
        <dbReference type="ARBA" id="ARBA00022692"/>
    </source>
</evidence>
<reference evidence="9 10" key="1">
    <citation type="submission" date="2016-11" db="EMBL/GenBank/DDBJ databases">
        <authorList>
            <person name="Jaros S."/>
            <person name="Januszkiewicz K."/>
            <person name="Wedrychowicz H."/>
        </authorList>
    </citation>
    <scope>NUCLEOTIDE SEQUENCE [LARGE SCALE GENOMIC DNA]</scope>
    <source>
        <strain evidence="9 10">GAS95</strain>
    </source>
</reference>
<evidence type="ECO:0000256" key="6">
    <source>
        <dbReference type="SAM" id="MobiDB-lite"/>
    </source>
</evidence>
<sequence>MQRARGGFIDETASLHTRYGIGQTASGDRVSLNHSHAHAHGQGHAHHHHHGGAAAGGPGFYWRVALAALCVAIAFAVASFIQVQAGQATVVTRFGEPVRVLLEPGLAWRLPAPIEAAVPVDLRLHTTSSGLQDVGTRDGLRIIVQAYVAWRVPANANDVGRFVRAVRNEPDEAARQIRSLLGSALQTTSADFDLASLVNTDPSQVRIGAFEDELRRQVDSQLYQAYGVHVVQVGIEHLTLPAVTLSATVERMRAERETVAAQRTADGKRQAAQIRSDADRDARIAVADANVKAAQIEAQSRQDAAAIYGKSYAGNPHLYTMLRSLDTLNTVVNTNTNLILRTDAAPFNVLVQGPAGLGVTQAPAQSQTQTQAAGATQPTAAKKARHIP</sequence>
<evidence type="ECO:0000256" key="2">
    <source>
        <dbReference type="ARBA" id="ARBA00007862"/>
    </source>
</evidence>
<dbReference type="Pfam" id="PF01145">
    <property type="entry name" value="Band_7"/>
    <property type="match status" value="1"/>
</dbReference>
<feature type="compositionally biased region" description="Basic residues" evidence="6">
    <location>
        <begin position="35"/>
        <end position="51"/>
    </location>
</feature>
<feature type="region of interest" description="Disordered" evidence="6">
    <location>
        <begin position="361"/>
        <end position="388"/>
    </location>
</feature>
<evidence type="ECO:0000256" key="1">
    <source>
        <dbReference type="ARBA" id="ARBA00004167"/>
    </source>
</evidence>
<dbReference type="GO" id="GO:0008233">
    <property type="term" value="F:peptidase activity"/>
    <property type="evidence" value="ECO:0007669"/>
    <property type="project" value="UniProtKB-KW"/>
</dbReference>
<evidence type="ECO:0000256" key="5">
    <source>
        <dbReference type="ARBA" id="ARBA00023136"/>
    </source>
</evidence>
<keyword evidence="9" id="KW-0378">Hydrolase</keyword>
<feature type="compositionally biased region" description="Low complexity" evidence="6">
    <location>
        <begin position="361"/>
        <end position="381"/>
    </location>
</feature>
<keyword evidence="5 7" id="KW-0472">Membrane</keyword>
<dbReference type="InterPro" id="IPR001107">
    <property type="entry name" value="Band_7"/>
</dbReference>
<dbReference type="GO" id="GO:0016020">
    <property type="term" value="C:membrane"/>
    <property type="evidence" value="ECO:0007669"/>
    <property type="project" value="UniProtKB-SubCell"/>
</dbReference>
<dbReference type="Gene3D" id="3.30.479.30">
    <property type="entry name" value="Band 7 domain"/>
    <property type="match status" value="1"/>
</dbReference>
<gene>
    <name evidence="9" type="ORF">SAMN05444165_1374</name>
</gene>
<proteinExistence type="inferred from homology"/>
<dbReference type="CDD" id="cd03405">
    <property type="entry name" value="SPFH_HflC"/>
    <property type="match status" value="1"/>
</dbReference>
<dbReference type="SUPFAM" id="SSF117892">
    <property type="entry name" value="Band 7/SPFH domain"/>
    <property type="match status" value="1"/>
</dbReference>
<dbReference type="PANTHER" id="PTHR42911">
    <property type="entry name" value="MODULATOR OF FTSH PROTEASE HFLC"/>
    <property type="match status" value="1"/>
</dbReference>
<dbReference type="SMART" id="SM00244">
    <property type="entry name" value="PHB"/>
    <property type="match status" value="1"/>
</dbReference>
<evidence type="ECO:0000256" key="4">
    <source>
        <dbReference type="ARBA" id="ARBA00022989"/>
    </source>
</evidence>
<name>A0A1N6HHK1_9BURK</name>
<keyword evidence="3 7" id="KW-0812">Transmembrane</keyword>
<dbReference type="AlphaFoldDB" id="A0A1N6HHK1"/>
<feature type="domain" description="Band 7" evidence="8">
    <location>
        <begin position="78"/>
        <end position="252"/>
    </location>
</feature>